<dbReference type="EMBL" id="BAABGJ010000076">
    <property type="protein sequence ID" value="GAA4352603.1"/>
    <property type="molecule type" value="Genomic_DNA"/>
</dbReference>
<dbReference type="RefSeq" id="WP_345540378.1">
    <property type="nucleotide sequence ID" value="NZ_BAABGJ010000076.1"/>
</dbReference>
<proteinExistence type="predicted"/>
<accession>A0ABP8I6W3</accession>
<protein>
    <recommendedName>
        <fullName evidence="3">TIR domain-containing protein</fullName>
    </recommendedName>
</protein>
<dbReference type="Gene3D" id="3.40.50.10140">
    <property type="entry name" value="Toll/interleukin-1 receptor homology (TIR) domain"/>
    <property type="match status" value="1"/>
</dbReference>
<dbReference type="SUPFAM" id="SSF52200">
    <property type="entry name" value="Toll/Interleukin receptor TIR domain"/>
    <property type="match status" value="1"/>
</dbReference>
<keyword evidence="2" id="KW-1185">Reference proteome</keyword>
<gene>
    <name evidence="1" type="ORF">GCM10023165_42070</name>
</gene>
<reference evidence="2" key="1">
    <citation type="journal article" date="2019" name="Int. J. Syst. Evol. Microbiol.">
        <title>The Global Catalogue of Microorganisms (GCM) 10K type strain sequencing project: providing services to taxonomists for standard genome sequencing and annotation.</title>
        <authorList>
            <consortium name="The Broad Institute Genomics Platform"/>
            <consortium name="The Broad Institute Genome Sequencing Center for Infectious Disease"/>
            <person name="Wu L."/>
            <person name="Ma J."/>
        </authorList>
    </citation>
    <scope>NUCLEOTIDE SEQUENCE [LARGE SCALE GENOMIC DNA]</scope>
    <source>
        <strain evidence="2">JCM 17804</strain>
    </source>
</reference>
<dbReference type="Proteomes" id="UP001500975">
    <property type="component" value="Unassembled WGS sequence"/>
</dbReference>
<organism evidence="1 2">
    <name type="scientific">Variovorax defluvii</name>
    <dbReference type="NCBI Taxonomy" id="913761"/>
    <lineage>
        <taxon>Bacteria</taxon>
        <taxon>Pseudomonadati</taxon>
        <taxon>Pseudomonadota</taxon>
        <taxon>Betaproteobacteria</taxon>
        <taxon>Burkholderiales</taxon>
        <taxon>Comamonadaceae</taxon>
        <taxon>Variovorax</taxon>
    </lineage>
</organism>
<dbReference type="InterPro" id="IPR035897">
    <property type="entry name" value="Toll_tir_struct_dom_sf"/>
</dbReference>
<comment type="caution">
    <text evidence="1">The sequence shown here is derived from an EMBL/GenBank/DDBJ whole genome shotgun (WGS) entry which is preliminary data.</text>
</comment>
<name>A0ABP8I6W3_9BURK</name>
<sequence>MRLFISHGTDKNKQEELDYLDALEAGLKVDPPEGGNPHEVLIDRTRIDAGDAWEGILHDMLAECQAALLVLSERALKRPWVLKESTILSFRKAREPEFPFFCVLLPGVTLADVNAVPSFAALRLDDIQAFAPGTPAGAVAAWVLGRLQTCQPPRVTVLDRLERAIEARLVQVNANELEALCERLLGQQVAWTGSVDRARLRARMLARGIVRGRLGGVGGVAGLMRDLRNAAMPAEHRRAVLELAASMWVDAEIAGRFGALVAEGTRASPPAAALNGARIRYSSRMVAWRALMPETSDYIYWVEGGGSDGWEDELVRRIRKAYRLNKEAVIDSDEQVDEVLRHRDPEQPVVYVLPPPVPDEQLLRALQTRFPRVVFILHTGATLLPAEDLPQGVVRLAPGMQLEVEAQRNADYAAALESAR</sequence>
<evidence type="ECO:0000313" key="2">
    <source>
        <dbReference type="Proteomes" id="UP001500975"/>
    </source>
</evidence>
<evidence type="ECO:0008006" key="3">
    <source>
        <dbReference type="Google" id="ProtNLM"/>
    </source>
</evidence>
<evidence type="ECO:0000313" key="1">
    <source>
        <dbReference type="EMBL" id="GAA4352603.1"/>
    </source>
</evidence>